<dbReference type="EMBL" id="CAKMMG010000010">
    <property type="protein sequence ID" value="CAH1220772.1"/>
    <property type="molecule type" value="Genomic_DNA"/>
</dbReference>
<keyword evidence="3" id="KW-1185">Reference proteome</keyword>
<dbReference type="Pfam" id="PF01909">
    <property type="entry name" value="NTP_transf_2"/>
    <property type="match status" value="1"/>
</dbReference>
<sequence>MDETIKLKLYEKNERLINMVIERAKRDFPNDIAVIGLVGSFTTNEYHEKSDLDFIIVNYTDDGWKIATSFIFDDVGYDIYCSSWERISTLTHLQVLYCAKPEYMDKINHLLGKKREELSEPIGENCINRAKKYIDIAKQKYSDLVLAENIGEAKYASGEMLHNLCEGIMNINNVCIVKGLQKLFEELLKLQYLPLDFENNYISLIEAKSINEIQSAAFVLLKSVVNLYSKIREELIAKPTPTFENLRGTYEELWCNYRNKTLRSTSLNDKSYTFLIARGAQNYLDEMTETRGTRKIDIMQYYDADNLEQYKGEFLKAMDEYLYEYEKVGRNVEKYDTFEELYKAFMKI</sequence>
<comment type="caution">
    <text evidence="2">The sequence shown here is derived from an EMBL/GenBank/DDBJ whole genome shotgun (WGS) entry which is preliminary data.</text>
</comment>
<accession>A0ABM9CRT9</accession>
<evidence type="ECO:0000313" key="3">
    <source>
        <dbReference type="Proteomes" id="UP000838324"/>
    </source>
</evidence>
<dbReference type="CDD" id="cd05403">
    <property type="entry name" value="NT_KNTase_like"/>
    <property type="match status" value="1"/>
</dbReference>
<reference evidence="2" key="1">
    <citation type="submission" date="2022-01" db="EMBL/GenBank/DDBJ databases">
        <authorList>
            <person name="Criscuolo A."/>
        </authorList>
    </citation>
    <scope>NUCLEOTIDE SEQUENCE</scope>
    <source>
        <strain evidence="2">CIP111892</strain>
    </source>
</reference>
<evidence type="ECO:0000313" key="2">
    <source>
        <dbReference type="EMBL" id="CAH1220772.1"/>
    </source>
</evidence>
<dbReference type="InterPro" id="IPR002934">
    <property type="entry name" value="Polymerase_NTP_transf_dom"/>
</dbReference>
<dbReference type="InterPro" id="IPR043519">
    <property type="entry name" value="NT_sf"/>
</dbReference>
<dbReference type="Proteomes" id="UP000838324">
    <property type="component" value="Unassembled WGS sequence"/>
</dbReference>
<protein>
    <recommendedName>
        <fullName evidence="1">Polymerase nucleotidyl transferase domain-containing protein</fullName>
    </recommendedName>
</protein>
<dbReference type="Gene3D" id="3.30.460.10">
    <property type="entry name" value="Beta Polymerase, domain 2"/>
    <property type="match status" value="1"/>
</dbReference>
<dbReference type="SUPFAM" id="SSF81301">
    <property type="entry name" value="Nucleotidyltransferase"/>
    <property type="match status" value="1"/>
</dbReference>
<organism evidence="2 3">
    <name type="scientific">Paenibacillus auburnensis</name>
    <dbReference type="NCBI Taxonomy" id="2905649"/>
    <lineage>
        <taxon>Bacteria</taxon>
        <taxon>Bacillati</taxon>
        <taxon>Bacillota</taxon>
        <taxon>Bacilli</taxon>
        <taxon>Bacillales</taxon>
        <taxon>Paenibacillaceae</taxon>
        <taxon>Paenibacillus</taxon>
    </lineage>
</organism>
<dbReference type="RefSeq" id="WP_236336787.1">
    <property type="nucleotide sequence ID" value="NZ_CAKMMG010000010.1"/>
</dbReference>
<name>A0ABM9CRT9_9BACL</name>
<evidence type="ECO:0000259" key="1">
    <source>
        <dbReference type="Pfam" id="PF01909"/>
    </source>
</evidence>
<proteinExistence type="predicted"/>
<gene>
    <name evidence="2" type="ORF">PAECIP111892_04916</name>
</gene>
<feature type="domain" description="Polymerase nucleotidyl transferase" evidence="1">
    <location>
        <begin position="19"/>
        <end position="57"/>
    </location>
</feature>